<evidence type="ECO:0000313" key="1">
    <source>
        <dbReference type="EMBL" id="CAG2244147.1"/>
    </source>
</evidence>
<dbReference type="EC" id="4.6.1.1" evidence="1"/>
<comment type="caution">
    <text evidence="1">The sequence shown here is derived from an EMBL/GenBank/DDBJ whole genome shotgun (WGS) entry which is preliminary data.</text>
</comment>
<proteinExistence type="predicted"/>
<dbReference type="EMBL" id="CAJPWZ010002729">
    <property type="protein sequence ID" value="CAG2244147.1"/>
    <property type="molecule type" value="Genomic_DNA"/>
</dbReference>
<keyword evidence="2" id="KW-1185">Reference proteome</keyword>
<sequence>MQEDFLKELDKKKTECCEKIESIVSFLNDQEKEIVHCNADIEKLKTYASDLQAFLGMRDIKNTITKSKNCIESMVQNKNVETFVLDCSIDAKIQDFINNVKKLGSIMVGRCSSVTIELVRKKDRQAEIFVTEENQSVNNIKLNFKREIQTS</sequence>
<dbReference type="OrthoDB" id="6174643at2759"/>
<evidence type="ECO:0000313" key="2">
    <source>
        <dbReference type="Proteomes" id="UP000683360"/>
    </source>
</evidence>
<keyword evidence="1" id="KW-0456">Lyase</keyword>
<organism evidence="1 2">
    <name type="scientific">Mytilus edulis</name>
    <name type="common">Blue mussel</name>
    <dbReference type="NCBI Taxonomy" id="6550"/>
    <lineage>
        <taxon>Eukaryota</taxon>
        <taxon>Metazoa</taxon>
        <taxon>Spiralia</taxon>
        <taxon>Lophotrochozoa</taxon>
        <taxon>Mollusca</taxon>
        <taxon>Bivalvia</taxon>
        <taxon>Autobranchia</taxon>
        <taxon>Pteriomorphia</taxon>
        <taxon>Mytilida</taxon>
        <taxon>Mytiloidea</taxon>
        <taxon>Mytilidae</taxon>
        <taxon>Mytilinae</taxon>
        <taxon>Mytilus</taxon>
    </lineage>
</organism>
<dbReference type="Proteomes" id="UP000683360">
    <property type="component" value="Unassembled WGS sequence"/>
</dbReference>
<dbReference type="GO" id="GO:0004016">
    <property type="term" value="F:adenylate cyclase activity"/>
    <property type="evidence" value="ECO:0007669"/>
    <property type="project" value="UniProtKB-EC"/>
</dbReference>
<protein>
    <submittedName>
        <fullName evidence="1">ADCY1</fullName>
        <ecNumber evidence="1">4.6.1.1</ecNumber>
    </submittedName>
</protein>
<name>A0A8S3UPE9_MYTED</name>
<gene>
    <name evidence="1" type="ORF">MEDL_56267</name>
</gene>
<dbReference type="AlphaFoldDB" id="A0A8S3UPE9"/>
<accession>A0A8S3UPE9</accession>
<reference evidence="1" key="1">
    <citation type="submission" date="2021-03" db="EMBL/GenBank/DDBJ databases">
        <authorList>
            <person name="Bekaert M."/>
        </authorList>
    </citation>
    <scope>NUCLEOTIDE SEQUENCE</scope>
</reference>